<keyword evidence="2 3" id="KW-0342">GTP-binding</keyword>
<dbReference type="Pfam" id="PF00503">
    <property type="entry name" value="G-alpha"/>
    <property type="match status" value="1"/>
</dbReference>
<protein>
    <submittedName>
        <fullName evidence="5">Uncharacterized protein</fullName>
    </submittedName>
</protein>
<evidence type="ECO:0000256" key="1">
    <source>
        <dbReference type="ARBA" id="ARBA00022741"/>
    </source>
</evidence>
<dbReference type="EMBL" id="LIAE01010402">
    <property type="protein sequence ID" value="PAV61668.1"/>
    <property type="molecule type" value="Genomic_DNA"/>
</dbReference>
<evidence type="ECO:0000256" key="2">
    <source>
        <dbReference type="ARBA" id="ARBA00023134"/>
    </source>
</evidence>
<dbReference type="GO" id="GO:0003924">
    <property type="term" value="F:GTPase activity"/>
    <property type="evidence" value="ECO:0007669"/>
    <property type="project" value="InterPro"/>
</dbReference>
<dbReference type="PANTHER" id="PTHR10218">
    <property type="entry name" value="GTP-BINDING PROTEIN ALPHA SUBUNIT"/>
    <property type="match status" value="1"/>
</dbReference>
<feature type="binding site" evidence="3">
    <location>
        <begin position="58"/>
        <end position="59"/>
    </location>
    <ligand>
        <name>GTP</name>
        <dbReference type="ChEBI" id="CHEBI:37565"/>
    </ligand>
</feature>
<dbReference type="InterPro" id="IPR011025">
    <property type="entry name" value="GproteinA_insert"/>
</dbReference>
<accession>A0A2A2JIT5</accession>
<dbReference type="GO" id="GO:0007188">
    <property type="term" value="P:adenylate cyclase-modulating G protein-coupled receptor signaling pathway"/>
    <property type="evidence" value="ECO:0007669"/>
    <property type="project" value="TreeGrafter"/>
</dbReference>
<proteinExistence type="predicted"/>
<dbReference type="AlphaFoldDB" id="A0A2A2JIT5"/>
<keyword evidence="6" id="KW-1185">Reference proteome</keyword>
<evidence type="ECO:0000256" key="3">
    <source>
        <dbReference type="PIRSR" id="PIRSR601019-1"/>
    </source>
</evidence>
<dbReference type="GO" id="GO:0005737">
    <property type="term" value="C:cytoplasm"/>
    <property type="evidence" value="ECO:0007669"/>
    <property type="project" value="TreeGrafter"/>
</dbReference>
<dbReference type="GO" id="GO:0001664">
    <property type="term" value="F:G protein-coupled receptor binding"/>
    <property type="evidence" value="ECO:0007669"/>
    <property type="project" value="TreeGrafter"/>
</dbReference>
<evidence type="ECO:0000313" key="5">
    <source>
        <dbReference type="EMBL" id="PAV61668.1"/>
    </source>
</evidence>
<evidence type="ECO:0000313" key="6">
    <source>
        <dbReference type="Proteomes" id="UP000218231"/>
    </source>
</evidence>
<gene>
    <name evidence="5" type="ORF">WR25_04312</name>
</gene>
<sequence>MDRVHPWKAYVFFTAYVAQVRPSDVELSYDLACAISMLYQSNCIQTVKRRSDEIELLDSAIYFLDEIDRIGEPGYQPTEKDVIRARVPTTGINEIEFPYKHAILK</sequence>
<dbReference type="OrthoDB" id="5817230at2759"/>
<keyword evidence="1 3" id="KW-0547">Nucleotide-binding</keyword>
<keyword evidence="4" id="KW-0479">Metal-binding</keyword>
<comment type="caution">
    <text evidence="5">The sequence shown here is derived from an EMBL/GenBank/DDBJ whole genome shotgun (WGS) entry which is preliminary data.</text>
</comment>
<dbReference type="Gene3D" id="1.10.400.10">
    <property type="entry name" value="GI Alpha 1, domain 2-like"/>
    <property type="match status" value="1"/>
</dbReference>
<organism evidence="5 6">
    <name type="scientific">Diploscapter pachys</name>
    <dbReference type="NCBI Taxonomy" id="2018661"/>
    <lineage>
        <taxon>Eukaryota</taxon>
        <taxon>Metazoa</taxon>
        <taxon>Ecdysozoa</taxon>
        <taxon>Nematoda</taxon>
        <taxon>Chromadorea</taxon>
        <taxon>Rhabditida</taxon>
        <taxon>Rhabditina</taxon>
        <taxon>Rhabditomorpha</taxon>
        <taxon>Rhabditoidea</taxon>
        <taxon>Rhabditidae</taxon>
        <taxon>Diploscapter</taxon>
    </lineage>
</organism>
<dbReference type="InterPro" id="IPR001019">
    <property type="entry name" value="Gprotein_alpha_su"/>
</dbReference>
<feature type="binding site" evidence="4">
    <location>
        <position position="89"/>
    </location>
    <ligand>
        <name>Mg(2+)</name>
        <dbReference type="ChEBI" id="CHEBI:18420"/>
    </ligand>
</feature>
<dbReference type="GO" id="GO:0005525">
    <property type="term" value="F:GTP binding"/>
    <property type="evidence" value="ECO:0007669"/>
    <property type="project" value="UniProtKB-KW"/>
</dbReference>
<evidence type="ECO:0000256" key="4">
    <source>
        <dbReference type="PIRSR" id="PIRSR601019-2"/>
    </source>
</evidence>
<keyword evidence="4" id="KW-0460">Magnesium</keyword>
<dbReference type="SUPFAM" id="SSF47895">
    <property type="entry name" value="Transducin (alpha subunit), insertion domain"/>
    <property type="match status" value="1"/>
</dbReference>
<dbReference type="Proteomes" id="UP000218231">
    <property type="component" value="Unassembled WGS sequence"/>
</dbReference>
<dbReference type="GO" id="GO:0031683">
    <property type="term" value="F:G-protein beta/gamma-subunit complex binding"/>
    <property type="evidence" value="ECO:0007669"/>
    <property type="project" value="InterPro"/>
</dbReference>
<dbReference type="GO" id="GO:0046872">
    <property type="term" value="F:metal ion binding"/>
    <property type="evidence" value="ECO:0007669"/>
    <property type="project" value="UniProtKB-KW"/>
</dbReference>
<dbReference type="PROSITE" id="PS51882">
    <property type="entry name" value="G_ALPHA"/>
    <property type="match status" value="1"/>
</dbReference>
<dbReference type="PANTHER" id="PTHR10218:SF353">
    <property type="entry name" value="GUANINE NUCLEOTIDE-BINDING PROTEIN ALPHA-11 SUBUNIT"/>
    <property type="match status" value="1"/>
</dbReference>
<name>A0A2A2JIT5_9BILA</name>
<dbReference type="GO" id="GO:0005834">
    <property type="term" value="C:heterotrimeric G-protein complex"/>
    <property type="evidence" value="ECO:0007669"/>
    <property type="project" value="TreeGrafter"/>
</dbReference>
<dbReference type="STRING" id="2018661.A0A2A2JIT5"/>
<reference evidence="5 6" key="1">
    <citation type="journal article" date="2017" name="Curr. Biol.">
        <title>Genome architecture and evolution of a unichromosomal asexual nematode.</title>
        <authorList>
            <person name="Fradin H."/>
            <person name="Zegar C."/>
            <person name="Gutwein M."/>
            <person name="Lucas J."/>
            <person name="Kovtun M."/>
            <person name="Corcoran D."/>
            <person name="Baugh L.R."/>
            <person name="Kiontke K."/>
            <person name="Gunsalus K."/>
            <person name="Fitch D.H."/>
            <person name="Piano F."/>
        </authorList>
    </citation>
    <scope>NUCLEOTIDE SEQUENCE [LARGE SCALE GENOMIC DNA]</scope>
    <source>
        <strain evidence="5">PF1309</strain>
    </source>
</reference>